<evidence type="ECO:0000256" key="1">
    <source>
        <dbReference type="SAM" id="SignalP"/>
    </source>
</evidence>
<proteinExistence type="predicted"/>
<organism evidence="2 3">
    <name type="scientific">Saccharophagus degradans</name>
    <dbReference type="NCBI Taxonomy" id="86304"/>
    <lineage>
        <taxon>Bacteria</taxon>
        <taxon>Pseudomonadati</taxon>
        <taxon>Pseudomonadota</taxon>
        <taxon>Gammaproteobacteria</taxon>
        <taxon>Cellvibrionales</taxon>
        <taxon>Cellvibrionaceae</taxon>
        <taxon>Saccharophagus</taxon>
    </lineage>
</organism>
<dbReference type="InterPro" id="IPR013783">
    <property type="entry name" value="Ig-like_fold"/>
</dbReference>
<dbReference type="SUPFAM" id="SSF49785">
    <property type="entry name" value="Galactose-binding domain-like"/>
    <property type="match status" value="1"/>
</dbReference>
<dbReference type="EMBL" id="JAUOPB010000005">
    <property type="protein sequence ID" value="MDO6422391.1"/>
    <property type="molecule type" value="Genomic_DNA"/>
</dbReference>
<dbReference type="Proteomes" id="UP001169760">
    <property type="component" value="Unassembled WGS sequence"/>
</dbReference>
<reference evidence="2" key="1">
    <citation type="submission" date="2023-07" db="EMBL/GenBank/DDBJ databases">
        <title>Genome content predicts the carbon catabolic preferences of heterotrophic bacteria.</title>
        <authorList>
            <person name="Gralka M."/>
        </authorList>
    </citation>
    <scope>NUCLEOTIDE SEQUENCE</scope>
    <source>
        <strain evidence="2">I3M17_2</strain>
    </source>
</reference>
<dbReference type="Pfam" id="PF22352">
    <property type="entry name" value="K319L-like_PKD"/>
    <property type="match status" value="1"/>
</dbReference>
<feature type="signal peptide" evidence="1">
    <location>
        <begin position="1"/>
        <end position="30"/>
    </location>
</feature>
<evidence type="ECO:0000313" key="3">
    <source>
        <dbReference type="Proteomes" id="UP001169760"/>
    </source>
</evidence>
<dbReference type="InterPro" id="IPR008979">
    <property type="entry name" value="Galactose-bd-like_sf"/>
</dbReference>
<dbReference type="AlphaFoldDB" id="A0AAW7X3V8"/>
<name>A0AAW7X3V8_9GAMM</name>
<dbReference type="RefSeq" id="WP_303492379.1">
    <property type="nucleotide sequence ID" value="NZ_JAUOPB010000005.1"/>
</dbReference>
<evidence type="ECO:0000313" key="2">
    <source>
        <dbReference type="EMBL" id="MDO6422391.1"/>
    </source>
</evidence>
<protein>
    <submittedName>
        <fullName evidence="2">Uncharacterized protein</fullName>
    </submittedName>
</protein>
<gene>
    <name evidence="2" type="ORF">Q4521_07885</name>
</gene>
<sequence length="1208" mass="132295">MTLSFTPQLRNMLATAAFIPLLFSANQVLADETVQTTPQWKINWCEKLAQKDTRLARIISHYLRCDSIVKANTAPTAVASAPQVSSDSSYITLDGTSSSDPDGDTLNYQWTQLAGTDAIVVSSLTSATPTFYIPTGSAGDGLVFELVVSDGELSNSTEVVIDVPYCNDAEGQVFDECVDPDWAGISAWEMLNDGTYENYHYTSGHNNYQANWQVVDSGEAPYGNVIDVQYAEGHNAYSMVRIYTPYGAGSTVDMAAYRYGHIEFDLRVLDWGSQQPTGLEVIIECVYPCTSAAYPVDAGEIGEWRKITMPLEYFIDTGLDIHNVEMGFQISPQWGAQAGVHFQVDNVRWVEGKAPPVDTSYFLFSFDEPESIDAWQAWFANNNGSAPNKSFDNGALAFSPTWVSENDYFNHVVDLGGAYDLSRARLSADVLLPEEYFPNFEVGLSLFLLDSNGIYASGNFYGPWDPAVPSQFFNAEFYNAEFGISSSEENFDITQVTHIGIGIYAISGLPSSSSTILFDNIELYLNHLGEPPVNVDLGNPPPEAVDNYELSYLIYTSGGAPDYDMVFDYEPTGNGFYIRPFWQQDEFAVGVMLNRPDTFNLTDGELTVDVFVPQQAVATDGAIELEMEDAYGNFAKVQLQSFSTLINSGWLTLTLSPINNATIGAPAHFDVTKITSMRLLITRGSAAEGSFGEFIINNLHLAPGIDFTNGGNSGGDNGGTGGDGLTFLPFDEFGWVANNWSGDSPLDWYQNGNNISVQFSTIKADDRMALINYLPQTINLTNGAFVGEVYVPSELFNSLQYLEVFVFDEDYNYASINFADSYALVVDGETNLARFELNADTLLNYDIQLDRIHALGLHFYFVNDQTGITETIEFTNLGLRYDPSLPIGNGEPSVDFSEWGVGAYSGEPGASFYASGDTFYVTPRWNAEDDQLAIGPDFYSPIDVKYGQLSLEVFIPEAAANSPATMTFFAQDVHGNRASTHPMVLNMYGGAFWHTIFIAPFNADAFATADHAFDASQLASFDVVIAANGSQLGEAGEFAIRNLMYMAGDPPPGNENLIENMFVYSTQGAAQPSWYFVGESLAVMPSWQSAEDIITAQASLPTLANLQYGGASFDIFAPAEYSQSNLSARLVFFDINYQTATTQWVELNTQTGNWQTIAVENISNHSFADQSAGFDATLVTQVNIEFAANGSLPPQADIEIANGRLINN</sequence>
<keyword evidence="1" id="KW-0732">Signal</keyword>
<feature type="chain" id="PRO_5043891464" evidence="1">
    <location>
        <begin position="31"/>
        <end position="1208"/>
    </location>
</feature>
<dbReference type="Gene3D" id="2.60.40.10">
    <property type="entry name" value="Immunoglobulins"/>
    <property type="match status" value="1"/>
</dbReference>
<accession>A0AAW7X3V8</accession>
<comment type="caution">
    <text evidence="2">The sequence shown here is derived from an EMBL/GenBank/DDBJ whole genome shotgun (WGS) entry which is preliminary data.</text>
</comment>